<proteinExistence type="predicted"/>
<reference evidence="1 2" key="1">
    <citation type="submission" date="2015-07" db="EMBL/GenBank/DDBJ databases">
        <title>The genome of Dufourea novaeangliae.</title>
        <authorList>
            <person name="Pan H."/>
            <person name="Kapheim K."/>
        </authorList>
    </citation>
    <scope>NUCLEOTIDE SEQUENCE [LARGE SCALE GENOMIC DNA]</scope>
    <source>
        <strain evidence="1">0120121106</strain>
        <tissue evidence="1">Whole body</tissue>
    </source>
</reference>
<evidence type="ECO:0000313" key="2">
    <source>
        <dbReference type="Proteomes" id="UP000076502"/>
    </source>
</evidence>
<dbReference type="EMBL" id="KQ434829">
    <property type="protein sequence ID" value="KZC07702.1"/>
    <property type="molecule type" value="Genomic_DNA"/>
</dbReference>
<sequence>MQATQILPPLSRACERFEIRACDVYPATNSPDLNEIDELILLNTSGFRDLSEKVGSCAVFIY</sequence>
<dbReference type="Proteomes" id="UP000076502">
    <property type="component" value="Unassembled WGS sequence"/>
</dbReference>
<accession>A0A154P758</accession>
<gene>
    <name evidence="1" type="ORF">WN55_08022</name>
</gene>
<protein>
    <submittedName>
        <fullName evidence="1">Uncharacterized protein</fullName>
    </submittedName>
</protein>
<organism evidence="1 2">
    <name type="scientific">Dufourea novaeangliae</name>
    <name type="common">Sweat bee</name>
    <dbReference type="NCBI Taxonomy" id="178035"/>
    <lineage>
        <taxon>Eukaryota</taxon>
        <taxon>Metazoa</taxon>
        <taxon>Ecdysozoa</taxon>
        <taxon>Arthropoda</taxon>
        <taxon>Hexapoda</taxon>
        <taxon>Insecta</taxon>
        <taxon>Pterygota</taxon>
        <taxon>Neoptera</taxon>
        <taxon>Endopterygota</taxon>
        <taxon>Hymenoptera</taxon>
        <taxon>Apocrita</taxon>
        <taxon>Aculeata</taxon>
        <taxon>Apoidea</taxon>
        <taxon>Anthophila</taxon>
        <taxon>Halictidae</taxon>
        <taxon>Rophitinae</taxon>
        <taxon>Dufourea</taxon>
    </lineage>
</organism>
<evidence type="ECO:0000313" key="1">
    <source>
        <dbReference type="EMBL" id="KZC07702.1"/>
    </source>
</evidence>
<dbReference type="AlphaFoldDB" id="A0A154P758"/>
<keyword evidence="2" id="KW-1185">Reference proteome</keyword>
<name>A0A154P758_DUFNO</name>